<dbReference type="InterPro" id="IPR001128">
    <property type="entry name" value="Cyt_P450"/>
</dbReference>
<dbReference type="AlphaFoldDB" id="A0A8H6T537"/>
<feature type="signal peptide" evidence="11">
    <location>
        <begin position="1"/>
        <end position="22"/>
    </location>
</feature>
<proteinExistence type="inferred from homology"/>
<dbReference type="RefSeq" id="XP_037223542.1">
    <property type="nucleotide sequence ID" value="XM_037360657.1"/>
</dbReference>
<comment type="caution">
    <text evidence="12">The sequence shown here is derived from an EMBL/GenBank/DDBJ whole genome shotgun (WGS) entry which is preliminary data.</text>
</comment>
<keyword evidence="4 9" id="KW-0349">Heme</keyword>
<evidence type="ECO:0000256" key="8">
    <source>
        <dbReference type="ARBA" id="ARBA00023033"/>
    </source>
</evidence>
<evidence type="ECO:0000313" key="13">
    <source>
        <dbReference type="Proteomes" id="UP000636479"/>
    </source>
</evidence>
<dbReference type="Gene3D" id="1.10.630.10">
    <property type="entry name" value="Cytochrome P450"/>
    <property type="match status" value="1"/>
</dbReference>
<dbReference type="GO" id="GO:0005506">
    <property type="term" value="F:iron ion binding"/>
    <property type="evidence" value="ECO:0007669"/>
    <property type="project" value="InterPro"/>
</dbReference>
<sequence>MQKSLAALVVALPLVLWQLLKPKSLPLPPGPPKRFLTGNLHQLPTVKQWLVYAEWSKRYGPIMTLQILNRVTILITSAKVALDLLDARASIYSGRPWTWMLHGLAGNGSSMFSLSSQDPRFPRYRRMLVAGMNKRAVRRYQPVLEAALKEFLKTIAVRPDDYESVLTTYSGGIALKIAYGYDITEPVEEDYFVKLIEGAEDTIPSLVQPFFFVEAFPFLRFLPKWFPLATFHRIAAAKKKILDAMVYVPNEWAKKKLETDPSAASFFSGHYFGKEDSGSLSKAEADDLMWTAGAIYTGGAHTTASAIATFLLLISTHTEVQARAREEIDRVVGRGRLVNSDDRAAMPYLAAILKETLRWAPPAPQGIRHAVIQDDIYNGYLIPKGSAVIANIWAITHDAEMYPKPFEFDPSRFLGDTPQRDPADFVFGFGRRVCPGATLAGESVFLAAANLLALFDIKTALDPAGRGIDPMEGLDWRTGLITTPLNFRFRLVPRSADTLAAMIDG</sequence>
<dbReference type="InterPro" id="IPR036396">
    <property type="entry name" value="Cyt_P450_sf"/>
</dbReference>
<dbReference type="InterPro" id="IPR050364">
    <property type="entry name" value="Cytochrome_P450_fung"/>
</dbReference>
<reference evidence="12" key="1">
    <citation type="submission" date="2020-05" db="EMBL/GenBank/DDBJ databases">
        <title>Mycena genomes resolve the evolution of fungal bioluminescence.</title>
        <authorList>
            <person name="Tsai I.J."/>
        </authorList>
    </citation>
    <scope>NUCLEOTIDE SEQUENCE</scope>
    <source>
        <strain evidence="12">171206Taipei</strain>
    </source>
</reference>
<comment type="cofactor">
    <cofactor evidence="1 9">
        <name>heme</name>
        <dbReference type="ChEBI" id="CHEBI:30413"/>
    </cofactor>
</comment>
<organism evidence="12 13">
    <name type="scientific">Mycena indigotica</name>
    <dbReference type="NCBI Taxonomy" id="2126181"/>
    <lineage>
        <taxon>Eukaryota</taxon>
        <taxon>Fungi</taxon>
        <taxon>Dikarya</taxon>
        <taxon>Basidiomycota</taxon>
        <taxon>Agaricomycotina</taxon>
        <taxon>Agaricomycetes</taxon>
        <taxon>Agaricomycetidae</taxon>
        <taxon>Agaricales</taxon>
        <taxon>Marasmiineae</taxon>
        <taxon>Mycenaceae</taxon>
        <taxon>Mycena</taxon>
    </lineage>
</organism>
<dbReference type="GO" id="GO:0016705">
    <property type="term" value="F:oxidoreductase activity, acting on paired donors, with incorporation or reduction of molecular oxygen"/>
    <property type="evidence" value="ECO:0007669"/>
    <property type="project" value="InterPro"/>
</dbReference>
<dbReference type="OrthoDB" id="2789670at2759"/>
<gene>
    <name evidence="12" type="ORF">MIND_00382500</name>
</gene>
<feature type="binding site" description="axial binding residue" evidence="9">
    <location>
        <position position="434"/>
    </location>
    <ligand>
        <name>heme</name>
        <dbReference type="ChEBI" id="CHEBI:30413"/>
    </ligand>
    <ligandPart>
        <name>Fe</name>
        <dbReference type="ChEBI" id="CHEBI:18248"/>
    </ligandPart>
</feature>
<dbReference type="InterPro" id="IPR017972">
    <property type="entry name" value="Cyt_P450_CS"/>
</dbReference>
<feature type="chain" id="PRO_5034324373" evidence="11">
    <location>
        <begin position="23"/>
        <end position="505"/>
    </location>
</feature>
<dbReference type="SUPFAM" id="SSF48264">
    <property type="entry name" value="Cytochrome P450"/>
    <property type="match status" value="1"/>
</dbReference>
<dbReference type="PANTHER" id="PTHR46300">
    <property type="entry name" value="P450, PUTATIVE (EUROFUNG)-RELATED-RELATED"/>
    <property type="match status" value="1"/>
</dbReference>
<dbReference type="PRINTS" id="PR00385">
    <property type="entry name" value="P450"/>
</dbReference>
<evidence type="ECO:0000256" key="4">
    <source>
        <dbReference type="ARBA" id="ARBA00022617"/>
    </source>
</evidence>
<evidence type="ECO:0000256" key="7">
    <source>
        <dbReference type="ARBA" id="ARBA00023004"/>
    </source>
</evidence>
<comment type="pathway">
    <text evidence="2">Secondary metabolite biosynthesis.</text>
</comment>
<dbReference type="GeneID" id="59343173"/>
<keyword evidence="5 9" id="KW-0479">Metal-binding</keyword>
<evidence type="ECO:0000256" key="5">
    <source>
        <dbReference type="ARBA" id="ARBA00022723"/>
    </source>
</evidence>
<dbReference type="Proteomes" id="UP000636479">
    <property type="component" value="Unassembled WGS sequence"/>
</dbReference>
<keyword evidence="7 9" id="KW-0408">Iron</keyword>
<dbReference type="PANTHER" id="PTHR46300:SF7">
    <property type="entry name" value="P450, PUTATIVE (EUROFUNG)-RELATED"/>
    <property type="match status" value="1"/>
</dbReference>
<dbReference type="Pfam" id="PF00067">
    <property type="entry name" value="p450"/>
    <property type="match status" value="1"/>
</dbReference>
<dbReference type="EMBL" id="JACAZF010000003">
    <property type="protein sequence ID" value="KAF7310092.1"/>
    <property type="molecule type" value="Genomic_DNA"/>
</dbReference>
<evidence type="ECO:0000256" key="1">
    <source>
        <dbReference type="ARBA" id="ARBA00001971"/>
    </source>
</evidence>
<keyword evidence="11" id="KW-0732">Signal</keyword>
<dbReference type="GO" id="GO:0004497">
    <property type="term" value="F:monooxygenase activity"/>
    <property type="evidence" value="ECO:0007669"/>
    <property type="project" value="UniProtKB-KW"/>
</dbReference>
<dbReference type="GO" id="GO:0020037">
    <property type="term" value="F:heme binding"/>
    <property type="evidence" value="ECO:0007669"/>
    <property type="project" value="InterPro"/>
</dbReference>
<keyword evidence="8 10" id="KW-0503">Monooxygenase</keyword>
<comment type="similarity">
    <text evidence="3 10">Belongs to the cytochrome P450 family.</text>
</comment>
<dbReference type="InterPro" id="IPR002401">
    <property type="entry name" value="Cyt_P450_E_grp-I"/>
</dbReference>
<keyword evidence="13" id="KW-1185">Reference proteome</keyword>
<evidence type="ECO:0000256" key="3">
    <source>
        <dbReference type="ARBA" id="ARBA00010617"/>
    </source>
</evidence>
<evidence type="ECO:0000256" key="2">
    <source>
        <dbReference type="ARBA" id="ARBA00005179"/>
    </source>
</evidence>
<accession>A0A8H6T537</accession>
<evidence type="ECO:0000313" key="12">
    <source>
        <dbReference type="EMBL" id="KAF7310092.1"/>
    </source>
</evidence>
<dbReference type="CDD" id="cd11065">
    <property type="entry name" value="CYP64-like"/>
    <property type="match status" value="1"/>
</dbReference>
<dbReference type="PROSITE" id="PS00086">
    <property type="entry name" value="CYTOCHROME_P450"/>
    <property type="match status" value="1"/>
</dbReference>
<evidence type="ECO:0000256" key="11">
    <source>
        <dbReference type="SAM" id="SignalP"/>
    </source>
</evidence>
<evidence type="ECO:0000256" key="6">
    <source>
        <dbReference type="ARBA" id="ARBA00023002"/>
    </source>
</evidence>
<evidence type="ECO:0000256" key="9">
    <source>
        <dbReference type="PIRSR" id="PIRSR602401-1"/>
    </source>
</evidence>
<keyword evidence="6 10" id="KW-0560">Oxidoreductase</keyword>
<evidence type="ECO:0000256" key="10">
    <source>
        <dbReference type="RuleBase" id="RU000461"/>
    </source>
</evidence>
<dbReference type="PRINTS" id="PR00463">
    <property type="entry name" value="EP450I"/>
</dbReference>
<protein>
    <submittedName>
        <fullName evidence="12">Cytochrome P450</fullName>
    </submittedName>
</protein>
<name>A0A8H6T537_9AGAR</name>